<reference evidence="1" key="1">
    <citation type="submission" date="2022-10" db="EMBL/GenBank/DDBJ databases">
        <title>Culturing micro-colonial fungi from biological soil crusts in the Mojave desert and describing Neophaeococcomyces mojavensis, and introducing the new genera and species Taxawa tesnikishii.</title>
        <authorList>
            <person name="Kurbessoian T."/>
            <person name="Stajich J.E."/>
        </authorList>
    </citation>
    <scope>NUCLEOTIDE SEQUENCE</scope>
    <source>
        <strain evidence="1">JES_115</strain>
    </source>
</reference>
<gene>
    <name evidence="1" type="ORF">H2199_005999</name>
</gene>
<dbReference type="Proteomes" id="UP001172680">
    <property type="component" value="Unassembled WGS sequence"/>
</dbReference>
<keyword evidence="2" id="KW-1185">Reference proteome</keyword>
<name>A0ACC2YYP0_9PEZI</name>
<proteinExistence type="predicted"/>
<dbReference type="EMBL" id="JAPDRP010000017">
    <property type="protein sequence ID" value="KAJ9640460.1"/>
    <property type="molecule type" value="Genomic_DNA"/>
</dbReference>
<evidence type="ECO:0000313" key="2">
    <source>
        <dbReference type="Proteomes" id="UP001172680"/>
    </source>
</evidence>
<accession>A0ACC2YYP0</accession>
<protein>
    <submittedName>
        <fullName evidence="1">Uncharacterized protein</fullName>
    </submittedName>
</protein>
<organism evidence="1 2">
    <name type="scientific">Coniosporium tulheliwenetii</name>
    <dbReference type="NCBI Taxonomy" id="3383036"/>
    <lineage>
        <taxon>Eukaryota</taxon>
        <taxon>Fungi</taxon>
        <taxon>Dikarya</taxon>
        <taxon>Ascomycota</taxon>
        <taxon>Pezizomycotina</taxon>
        <taxon>Dothideomycetes</taxon>
        <taxon>Dothideomycetes incertae sedis</taxon>
        <taxon>Coniosporium</taxon>
    </lineage>
</organism>
<sequence length="614" mass="68849">MSKNFHTLEKSSIIDAASKAAREVDRGTAIRQIKLEYQKYCHRHNEASFPHTAIITEVLGINAGSSTCLRHCRASAQPPRIACGHRVCKRCIGQWVGERGACQHEDSCPMCRSWLVKSCRRREPLQYDDFEDMALVHIVGTASCPSTRTIRYNCIINLNPYWFGATFLAWVERMNTSGYRSYPGWAFWFDRTREERSNFCKLFLYAKELLKAGANDEFANAKHLHERLYERILKKAEKGKGMASLTAAFGFKPFLDTVLRDVLTIMHERTCQASHEVPPNDMLHSGMNISHDTPHIRTNTTDDRPHTQMDTASNALHTRPDTACDILHTRMNTAQGAETDSSLRSDEEDDGNKAELDEYRHKPPPPSSSLPTDRTLFIPCDVSSWNAQASLFSTAFAWHQRLDFAALNAGIDDRDDIFHSLSRSIESPPSKSNMKTFEVNLLAVYYGIKLFAHYASLNPVPGGKIVITASAAGLYALPAIPQYSATKHGLVGLTRALAPQAAAHNISINAICPAMVQTGLAPPGLMEGFPAEHTTPMETVLRAFDELMDEGRAWNGQVVEAAQGELWYRSQCEPLGSARESMEFMVREKAELWGEVYRERNVGFAREFGGKEER</sequence>
<comment type="caution">
    <text evidence="1">The sequence shown here is derived from an EMBL/GenBank/DDBJ whole genome shotgun (WGS) entry which is preliminary data.</text>
</comment>
<evidence type="ECO:0000313" key="1">
    <source>
        <dbReference type="EMBL" id="KAJ9640460.1"/>
    </source>
</evidence>